<evidence type="ECO:0000313" key="4">
    <source>
        <dbReference type="Proteomes" id="UP000694892"/>
    </source>
</evidence>
<sequence>MVAVMLSAGPLYFHDQPKMRVIKRTKKMPEELPPDMKYMNINPRLANFINSLNKNRKGAQTNADKKPATLPKEDKARKDKYPILPEISGSDSLKNGADNVNLRSSHILCDEEQFMNPYDEYKYVAPTLLYELGKLLLFFSQFEIIFPQGVVNVLNYSWEELIKGAVYKRPCQFLAGKRAAPDTGATPVDNESKGAGAGDGLLENAESTKNNKNKTNTTLPENVKGNEEPLQNRTTGNKSPQSLASHLPVTISFSMSSRVCENRGWIFSKQDSKSEDMEWKSLCSWVLERLQLAQIQINVYALQYNNLSGVLTDKQGETIQEWNWPWNGKLGEPITVQVNEYLSVRIVGQYSVNLVYKWQHMKVRLSLSPLVDVSVPQLEDLGILVTNESFSSRTAREMCKANRKKAKEKETKKNPSKSKSILAELAKTLEIPEAHVSPLNDFSAVTELRRLQRKIRNIVDDWMEHYRLASGIDSPHIQKMSETPIKMSRKRKVQSAAVLPVTSMTDPKEQQTRDTEGAETHYKDIPLPHGRFLSAPAQSNFMRLDTPLSFHSPRPSSSKKSTVKQEHSTTEGSLYKSVSGMHTLNKSGTPSASLAPLSPEQDLERLWRISHHTCPIVLQRLILGEEGGMCRCSNHQIPNITDLEYDKLINMKVLPTEQILVVCVVSSGNSEEDQSTDVLNLLYERKNKYRSMPCMQSRLDSFRLLKYDINSCTEFTGFKDPLLVHRHNVAPGMFLMYFRGKLLFANYIFNGYSRSAKDLQKQIVKSRSDYQMGYSLPCDFKFSNEGHMHLSSLHTGQDSLRT</sequence>
<gene>
    <name evidence="3" type="ORF">XELAEV_18017486mg</name>
</gene>
<protein>
    <recommendedName>
        <fullName evidence="2">FAM194 C-terminal domain-containing protein</fullName>
    </recommendedName>
</protein>
<evidence type="ECO:0000259" key="2">
    <source>
        <dbReference type="Pfam" id="PF14977"/>
    </source>
</evidence>
<dbReference type="AlphaFoldDB" id="A0A974DD90"/>
<dbReference type="Proteomes" id="UP000694892">
    <property type="component" value="Chromosome 3L"/>
</dbReference>
<reference evidence="4" key="1">
    <citation type="journal article" date="2016" name="Nature">
        <title>Genome evolution in the allotetraploid frog Xenopus laevis.</title>
        <authorList>
            <person name="Session A.M."/>
            <person name="Uno Y."/>
            <person name="Kwon T."/>
            <person name="Chapman J.A."/>
            <person name="Toyoda A."/>
            <person name="Takahashi S."/>
            <person name="Fukui A."/>
            <person name="Hikosaka A."/>
            <person name="Suzuki A."/>
            <person name="Kondo M."/>
            <person name="van Heeringen S.J."/>
            <person name="Quigley I."/>
            <person name="Heinz S."/>
            <person name="Ogino H."/>
            <person name="Ochi H."/>
            <person name="Hellsten U."/>
            <person name="Lyons J.B."/>
            <person name="Simakov O."/>
            <person name="Putnam N."/>
            <person name="Stites J."/>
            <person name="Kuroki Y."/>
            <person name="Tanaka T."/>
            <person name="Michiue T."/>
            <person name="Watanabe M."/>
            <person name="Bogdanovic O."/>
            <person name="Lister R."/>
            <person name="Georgiou G."/>
            <person name="Paranjpe S.S."/>
            <person name="van Kruijsbergen I."/>
            <person name="Shu S."/>
            <person name="Carlson J."/>
            <person name="Kinoshita T."/>
            <person name="Ohta Y."/>
            <person name="Mawaribuchi S."/>
            <person name="Jenkins J."/>
            <person name="Grimwood J."/>
            <person name="Schmutz J."/>
            <person name="Mitros T."/>
            <person name="Mozaffari S.V."/>
            <person name="Suzuki Y."/>
            <person name="Haramoto Y."/>
            <person name="Yamamoto T.S."/>
            <person name="Takagi C."/>
            <person name="Heald R."/>
            <person name="Miller K."/>
            <person name="Haudenschild C."/>
            <person name="Kitzman J."/>
            <person name="Nakayama T."/>
            <person name="Izutsu Y."/>
            <person name="Robert J."/>
            <person name="Fortriede J."/>
            <person name="Burns K."/>
            <person name="Lotay V."/>
            <person name="Karimi K."/>
            <person name="Yasuoka Y."/>
            <person name="Dichmann D.S."/>
            <person name="Flajnik M.F."/>
            <person name="Houston D.W."/>
            <person name="Shendure J."/>
            <person name="DuPasquier L."/>
            <person name="Vize P.D."/>
            <person name="Zorn A.M."/>
            <person name="Ito M."/>
            <person name="Marcotte E.M."/>
            <person name="Wallingford J.B."/>
            <person name="Ito Y."/>
            <person name="Asashima M."/>
            <person name="Ueno N."/>
            <person name="Matsuda Y."/>
            <person name="Veenstra G.J."/>
            <person name="Fujiyama A."/>
            <person name="Harland R.M."/>
            <person name="Taira M."/>
            <person name="Rokhsar D.S."/>
        </authorList>
    </citation>
    <scope>NUCLEOTIDE SEQUENCE [LARGE SCALE GENOMIC DNA]</scope>
    <source>
        <strain evidence="4">J</strain>
    </source>
</reference>
<evidence type="ECO:0000256" key="1">
    <source>
        <dbReference type="SAM" id="MobiDB-lite"/>
    </source>
</evidence>
<feature type="domain" description="FAM194 C-terminal" evidence="2">
    <location>
        <begin position="300"/>
        <end position="389"/>
    </location>
</feature>
<feature type="compositionally biased region" description="Basic and acidic residues" evidence="1">
    <location>
        <begin position="63"/>
        <end position="75"/>
    </location>
</feature>
<dbReference type="Pfam" id="PF14977">
    <property type="entry name" value="FAM194"/>
    <property type="match status" value="1"/>
</dbReference>
<dbReference type="InterPro" id="IPR029281">
    <property type="entry name" value="FAM194_C"/>
</dbReference>
<dbReference type="EMBL" id="CM004470">
    <property type="protein sequence ID" value="OCT88856.1"/>
    <property type="molecule type" value="Genomic_DNA"/>
</dbReference>
<evidence type="ECO:0000313" key="3">
    <source>
        <dbReference type="EMBL" id="OCT88856.1"/>
    </source>
</evidence>
<feature type="region of interest" description="Disordered" evidence="1">
    <location>
        <begin position="545"/>
        <end position="597"/>
    </location>
</feature>
<feature type="compositionally biased region" description="Polar residues" evidence="1">
    <location>
        <begin position="229"/>
        <end position="242"/>
    </location>
</feature>
<feature type="region of interest" description="Disordered" evidence="1">
    <location>
        <begin position="56"/>
        <end position="75"/>
    </location>
</feature>
<dbReference type="PANTHER" id="PTHR23093:SF16">
    <property type="entry name" value="FAM194 C-TERMINAL DOMAIN-CONTAINING PROTEIN"/>
    <property type="match status" value="1"/>
</dbReference>
<organism evidence="3 4">
    <name type="scientific">Xenopus laevis</name>
    <name type="common">African clawed frog</name>
    <dbReference type="NCBI Taxonomy" id="8355"/>
    <lineage>
        <taxon>Eukaryota</taxon>
        <taxon>Metazoa</taxon>
        <taxon>Chordata</taxon>
        <taxon>Craniata</taxon>
        <taxon>Vertebrata</taxon>
        <taxon>Euteleostomi</taxon>
        <taxon>Amphibia</taxon>
        <taxon>Batrachia</taxon>
        <taxon>Anura</taxon>
        <taxon>Pipoidea</taxon>
        <taxon>Pipidae</taxon>
        <taxon>Xenopodinae</taxon>
        <taxon>Xenopus</taxon>
        <taxon>Xenopus</taxon>
    </lineage>
</organism>
<dbReference type="PANTHER" id="PTHR23093">
    <property type="entry name" value="SIMILAR TO CHROMOSOME 3 OPEN READING FRAME 20"/>
    <property type="match status" value="1"/>
</dbReference>
<feature type="region of interest" description="Disordered" evidence="1">
    <location>
        <begin position="179"/>
        <end position="242"/>
    </location>
</feature>
<proteinExistence type="predicted"/>
<dbReference type="OMA" id="ITAVWDQ"/>
<accession>A0A974DD90</accession>
<feature type="compositionally biased region" description="Polar residues" evidence="1">
    <location>
        <begin position="580"/>
        <end position="592"/>
    </location>
</feature>
<name>A0A974DD90_XENLA</name>
<feature type="compositionally biased region" description="Low complexity" evidence="1">
    <location>
        <begin position="208"/>
        <end position="218"/>
    </location>
</feature>